<evidence type="ECO:0000313" key="1">
    <source>
        <dbReference type="EMBL" id="TCO10589.1"/>
    </source>
</evidence>
<comment type="caution">
    <text evidence="1">The sequence shown here is derived from an EMBL/GenBank/DDBJ whole genome shotgun (WGS) entry which is preliminary data.</text>
</comment>
<dbReference type="AlphaFoldDB" id="A0A4R2GPF3"/>
<dbReference type="Proteomes" id="UP000295221">
    <property type="component" value="Unassembled WGS sequence"/>
</dbReference>
<dbReference type="EMBL" id="SLWK01000001">
    <property type="protein sequence ID" value="TCO10589.1"/>
    <property type="molecule type" value="Genomic_DNA"/>
</dbReference>
<gene>
    <name evidence="1" type="ORF">EV194_101219</name>
</gene>
<name>A0A4R2GPF3_9BACT</name>
<organism evidence="1 2">
    <name type="scientific">Natronoflexus pectinivorans</name>
    <dbReference type="NCBI Taxonomy" id="682526"/>
    <lineage>
        <taxon>Bacteria</taxon>
        <taxon>Pseudomonadati</taxon>
        <taxon>Bacteroidota</taxon>
        <taxon>Bacteroidia</taxon>
        <taxon>Marinilabiliales</taxon>
        <taxon>Marinilabiliaceae</taxon>
        <taxon>Natronoflexus</taxon>
    </lineage>
</organism>
<keyword evidence="2" id="KW-1185">Reference proteome</keyword>
<evidence type="ECO:0000313" key="2">
    <source>
        <dbReference type="Proteomes" id="UP000295221"/>
    </source>
</evidence>
<accession>A0A4R2GPF3</accession>
<protein>
    <submittedName>
        <fullName evidence="1">Uncharacterized protein</fullName>
    </submittedName>
</protein>
<proteinExistence type="predicted"/>
<sequence>MNIFKNGLVSIALTFNEKPGTSPVFCLNNEYNLYPVLHLRLMQNSKEVTESFLLFIECWQFILILLRLWVSINFEIHLQDSFDLSKSEIHPVYLLEQDNQSLVNHSEPGWWVA</sequence>
<reference evidence="1 2" key="1">
    <citation type="submission" date="2019-03" db="EMBL/GenBank/DDBJ databases">
        <title>Genomic Encyclopedia of Type Strains, Phase IV (KMG-IV): sequencing the most valuable type-strain genomes for metagenomic binning, comparative biology and taxonomic classification.</title>
        <authorList>
            <person name="Goeker M."/>
        </authorList>
    </citation>
    <scope>NUCLEOTIDE SEQUENCE [LARGE SCALE GENOMIC DNA]</scope>
    <source>
        <strain evidence="1 2">DSM 24179</strain>
    </source>
</reference>